<dbReference type="Pfam" id="PF13567">
    <property type="entry name" value="DUF4131"/>
    <property type="match status" value="1"/>
</dbReference>
<evidence type="ECO:0000256" key="5">
    <source>
        <dbReference type="ARBA" id="ARBA00023136"/>
    </source>
</evidence>
<feature type="domain" description="DUF4131" evidence="8">
    <location>
        <begin position="88"/>
        <end position="235"/>
    </location>
</feature>
<evidence type="ECO:0000256" key="1">
    <source>
        <dbReference type="ARBA" id="ARBA00004651"/>
    </source>
</evidence>
<gene>
    <name evidence="9" type="ORF">NTH_03926</name>
</gene>
<feature type="transmembrane region" description="Helical" evidence="6">
    <location>
        <begin position="344"/>
        <end position="362"/>
    </location>
</feature>
<dbReference type="NCBIfam" id="TIGR00360">
    <property type="entry name" value="ComEC_N-term"/>
    <property type="match status" value="1"/>
</dbReference>
<feature type="transmembrane region" description="Helical" evidence="6">
    <location>
        <begin position="453"/>
        <end position="484"/>
    </location>
</feature>
<accession>A0ABY5MS37</accession>
<keyword evidence="4 6" id="KW-1133">Transmembrane helix</keyword>
<dbReference type="InterPro" id="IPR052159">
    <property type="entry name" value="Competence_DNA_uptake"/>
</dbReference>
<dbReference type="PANTHER" id="PTHR30619:SF1">
    <property type="entry name" value="RECOMBINATION PROTEIN 2"/>
    <property type="match status" value="1"/>
</dbReference>
<evidence type="ECO:0008006" key="11">
    <source>
        <dbReference type="Google" id="ProtNLM"/>
    </source>
</evidence>
<dbReference type="Proteomes" id="UP001342418">
    <property type="component" value="Chromosome"/>
</dbReference>
<evidence type="ECO:0000259" key="8">
    <source>
        <dbReference type="Pfam" id="PF13567"/>
    </source>
</evidence>
<comment type="subcellular location">
    <subcellularLocation>
        <location evidence="1">Cell membrane</location>
        <topology evidence="1">Multi-pass membrane protein</topology>
    </subcellularLocation>
</comment>
<dbReference type="InterPro" id="IPR025405">
    <property type="entry name" value="DUF4131"/>
</dbReference>
<evidence type="ECO:0000256" key="6">
    <source>
        <dbReference type="SAM" id="Phobius"/>
    </source>
</evidence>
<feature type="transmembrane region" description="Helical" evidence="6">
    <location>
        <begin position="414"/>
        <end position="432"/>
    </location>
</feature>
<evidence type="ECO:0000256" key="4">
    <source>
        <dbReference type="ARBA" id="ARBA00022989"/>
    </source>
</evidence>
<keyword evidence="10" id="KW-1185">Reference proteome</keyword>
<dbReference type="Pfam" id="PF03772">
    <property type="entry name" value="Competence"/>
    <property type="match status" value="1"/>
</dbReference>
<feature type="transmembrane region" description="Helical" evidence="6">
    <location>
        <begin position="524"/>
        <end position="543"/>
    </location>
</feature>
<feature type="transmembrane region" description="Helical" evidence="6">
    <location>
        <begin position="63"/>
        <end position="82"/>
    </location>
</feature>
<evidence type="ECO:0000259" key="7">
    <source>
        <dbReference type="Pfam" id="PF03772"/>
    </source>
</evidence>
<keyword evidence="5 6" id="KW-0472">Membrane</keyword>
<dbReference type="RefSeq" id="WP_338531574.1">
    <property type="nucleotide sequence ID" value="NZ_CP030941.1"/>
</dbReference>
<feature type="transmembrane region" description="Helical" evidence="6">
    <location>
        <begin position="111"/>
        <end position="130"/>
    </location>
</feature>
<feature type="domain" description="ComEC/Rec2-related protein" evidence="7">
    <location>
        <begin position="285"/>
        <end position="572"/>
    </location>
</feature>
<feature type="transmembrane region" description="Helical" evidence="6">
    <location>
        <begin position="496"/>
        <end position="517"/>
    </location>
</feature>
<protein>
    <recommendedName>
        <fullName evidence="11">Competence protein ComEC</fullName>
    </recommendedName>
</protein>
<evidence type="ECO:0000313" key="9">
    <source>
        <dbReference type="EMBL" id="UUP19423.1"/>
    </source>
</evidence>
<organism evidence="9 10">
    <name type="scientific">Nitratireductor thuwali</name>
    <dbReference type="NCBI Taxonomy" id="2267699"/>
    <lineage>
        <taxon>Bacteria</taxon>
        <taxon>Pseudomonadati</taxon>
        <taxon>Pseudomonadota</taxon>
        <taxon>Alphaproteobacteria</taxon>
        <taxon>Hyphomicrobiales</taxon>
        <taxon>Phyllobacteriaceae</taxon>
        <taxon>Nitratireductor</taxon>
    </lineage>
</organism>
<dbReference type="EMBL" id="CP030941">
    <property type="protein sequence ID" value="UUP19423.1"/>
    <property type="molecule type" value="Genomic_DNA"/>
</dbReference>
<keyword evidence="3 6" id="KW-0812">Transmembrane</keyword>
<reference evidence="9 10" key="1">
    <citation type="submission" date="2018-07" db="EMBL/GenBank/DDBJ databases">
        <title>Genome sequence of Nitratireductor thuwali#1536.</title>
        <authorList>
            <person name="Michoud G."/>
            <person name="Merlino G."/>
            <person name="Sefrji F.O."/>
            <person name="Daffonchio D."/>
        </authorList>
    </citation>
    <scope>NUCLEOTIDE SEQUENCE [LARGE SCALE GENOMIC DNA]</scope>
    <source>
        <strain evidence="10">Nit1536</strain>
    </source>
</reference>
<evidence type="ECO:0000313" key="10">
    <source>
        <dbReference type="Proteomes" id="UP001342418"/>
    </source>
</evidence>
<dbReference type="InterPro" id="IPR004477">
    <property type="entry name" value="ComEC_N"/>
</dbReference>
<evidence type="ECO:0000256" key="2">
    <source>
        <dbReference type="ARBA" id="ARBA00022475"/>
    </source>
</evidence>
<keyword evidence="2" id="KW-1003">Cell membrane</keyword>
<feature type="transmembrane region" description="Helical" evidence="6">
    <location>
        <begin position="579"/>
        <end position="602"/>
    </location>
</feature>
<proteinExistence type="predicted"/>
<sequence length="776" mass="81861">MADDKAAAADSERGLFLPGTARPLAPPAPVPADMPEQRPQLPAFIAFWRGVPTAISRDAARGGTFLCLPVLLGAGVAAYFALPWEPEALPLVLSLCLLLAVTFLSRDRRILPFISGAVLLILAGALLGKLETWRSSTPMMGSDVTTRITGRLVSLEHQASGRLRLTIDIVATERPRLRYPPARVRLSARAVPEGLAAGDGITGLASLMSPSGPVRPGAYDFSFSSYFNGIGAVGFFLSNPERAAVAADDGVTAGPARWLQAAREGLAARIRHAVPGAEGQVAAAMIVGMRAGIPEPINEWLRRSGLAHILAISGLHMALVAATVMAMARAGAALFPQFAQRVPVKKYAAGAALAFCTLYLFFSGSAVAAQRSYIMLAVMLAALLFDRAAITMRNLAIAALIIIIISPHEVVGPSFQMSFAATAALIAAYAGWTDWRMGRRERGRVPPAGLARNLLRTVLVFAAGLAATSVIAGLATTLFGAWHFQRASPLALPANLAAMPLVSLVAMPAAVLAIFAMPFGLDGFFLSIMGRAIAAVIAIAEWISDRSPIDAVGLMPLPAFLLLTVAFVVAVLSTTRARLLAAPLAVVGFGLLVARELPAVLISEDGRLMGVRTADGGLAVNRARPNGFTMDDWTRALNAKMVVKPLVAGKTAAPEMKSRQFSCVNGLCLIDNPAGHLIAHAENAAAAKPVCETASLIVVDDATASNLCSGSKALVFTKRDLALRGSAAVWLAGPGEARTEFAQAISQPYRPWHTQRQYWRAARGLPPYRRKTGQDQ</sequence>
<feature type="transmembrane region" description="Helical" evidence="6">
    <location>
        <begin position="88"/>
        <end position="104"/>
    </location>
</feature>
<evidence type="ECO:0000256" key="3">
    <source>
        <dbReference type="ARBA" id="ARBA00022692"/>
    </source>
</evidence>
<feature type="transmembrane region" description="Helical" evidence="6">
    <location>
        <begin position="555"/>
        <end position="572"/>
    </location>
</feature>
<dbReference type="PANTHER" id="PTHR30619">
    <property type="entry name" value="DNA INTERNALIZATION/COMPETENCE PROTEIN COMEC/REC2"/>
    <property type="match status" value="1"/>
</dbReference>
<feature type="transmembrane region" description="Helical" evidence="6">
    <location>
        <begin position="306"/>
        <end position="332"/>
    </location>
</feature>
<feature type="transmembrane region" description="Helical" evidence="6">
    <location>
        <begin position="392"/>
        <end position="408"/>
    </location>
</feature>
<name>A0ABY5MS37_9HYPH</name>